<evidence type="ECO:0000313" key="2">
    <source>
        <dbReference type="Proteomes" id="UP000316079"/>
    </source>
</evidence>
<dbReference type="EMBL" id="SRMA01006061">
    <property type="protein sequence ID" value="TRZ03584.1"/>
    <property type="molecule type" value="Genomic_DNA"/>
</dbReference>
<gene>
    <name evidence="1" type="ORF">DNTS_013499</name>
</gene>
<keyword evidence="2" id="KW-1185">Reference proteome</keyword>
<name>A0A553RN34_9TELE</name>
<proteinExistence type="predicted"/>
<reference evidence="1 2" key="1">
    <citation type="journal article" date="2019" name="Sci. Data">
        <title>Hybrid genome assembly and annotation of Danionella translucida.</title>
        <authorList>
            <person name="Kadobianskyi M."/>
            <person name="Schulze L."/>
            <person name="Schuelke M."/>
            <person name="Judkewitz B."/>
        </authorList>
    </citation>
    <scope>NUCLEOTIDE SEQUENCE [LARGE SCALE GENOMIC DNA]</scope>
    <source>
        <strain evidence="1 2">Bolton</strain>
    </source>
</reference>
<comment type="caution">
    <text evidence="1">The sequence shown here is derived from an EMBL/GenBank/DDBJ whole genome shotgun (WGS) entry which is preliminary data.</text>
</comment>
<accession>A0A553RN34</accession>
<evidence type="ECO:0000313" key="1">
    <source>
        <dbReference type="EMBL" id="TRZ03584.1"/>
    </source>
</evidence>
<dbReference type="AlphaFoldDB" id="A0A553RN34"/>
<protein>
    <submittedName>
        <fullName evidence="1">Uncharacterized protein</fullName>
    </submittedName>
</protein>
<feature type="non-terminal residue" evidence="1">
    <location>
        <position position="1"/>
    </location>
</feature>
<organism evidence="1 2">
    <name type="scientific">Danionella cerebrum</name>
    <dbReference type="NCBI Taxonomy" id="2873325"/>
    <lineage>
        <taxon>Eukaryota</taxon>
        <taxon>Metazoa</taxon>
        <taxon>Chordata</taxon>
        <taxon>Craniata</taxon>
        <taxon>Vertebrata</taxon>
        <taxon>Euteleostomi</taxon>
        <taxon>Actinopterygii</taxon>
        <taxon>Neopterygii</taxon>
        <taxon>Teleostei</taxon>
        <taxon>Ostariophysi</taxon>
        <taxon>Cypriniformes</taxon>
        <taxon>Danionidae</taxon>
        <taxon>Danioninae</taxon>
        <taxon>Danionella</taxon>
    </lineage>
</organism>
<dbReference type="Proteomes" id="UP000316079">
    <property type="component" value="Unassembled WGS sequence"/>
</dbReference>
<sequence>IFLVVEHCVRTCQAFPRRLRVIDLRPFRPPALCAPKKKKSRFSFFKRIWKAIRRPMCCCETRVEEFVAPVEDPEPEEPHHALYSVPKLNNGSGCEMAVIGSGGCGFIEDSASVHEFSLSRESSEWTLDQDGTDGDSLELLSVSSCTSSYSIVFEPEPVFHMKTRFVGGDGKKLLSAEAYAALREFASLQNNLPNYIPE</sequence>